<organism evidence="2 3">
    <name type="scientific">Labilibaculum filiforme</name>
    <dbReference type="NCBI Taxonomy" id="1940526"/>
    <lineage>
        <taxon>Bacteria</taxon>
        <taxon>Pseudomonadati</taxon>
        <taxon>Bacteroidota</taxon>
        <taxon>Bacteroidia</taxon>
        <taxon>Marinilabiliales</taxon>
        <taxon>Marinifilaceae</taxon>
        <taxon>Labilibaculum</taxon>
    </lineage>
</organism>
<evidence type="ECO:0000313" key="2">
    <source>
        <dbReference type="EMBL" id="PKQ65761.1"/>
    </source>
</evidence>
<feature type="domain" description="GP-PDE" evidence="1">
    <location>
        <begin position="6"/>
        <end position="250"/>
    </location>
</feature>
<proteinExistence type="predicted"/>
<dbReference type="SUPFAM" id="SSF51695">
    <property type="entry name" value="PLC-like phosphodiesterases"/>
    <property type="match status" value="1"/>
</dbReference>
<dbReference type="PROSITE" id="PS51704">
    <property type="entry name" value="GP_PDE"/>
    <property type="match status" value="1"/>
</dbReference>
<evidence type="ECO:0000259" key="1">
    <source>
        <dbReference type="PROSITE" id="PS51704"/>
    </source>
</evidence>
<dbReference type="OrthoDB" id="9776255at2"/>
<protein>
    <recommendedName>
        <fullName evidence="1">GP-PDE domain-containing protein</fullName>
    </recommendedName>
</protein>
<dbReference type="PANTHER" id="PTHR46211:SF1">
    <property type="entry name" value="GLYCEROPHOSPHODIESTER PHOSPHODIESTERASE, CYTOPLASMIC"/>
    <property type="match status" value="1"/>
</dbReference>
<name>A0A2N3I639_9BACT</name>
<comment type="caution">
    <text evidence="2">The sequence shown here is derived from an EMBL/GenBank/DDBJ whole genome shotgun (WGS) entry which is preliminary data.</text>
</comment>
<dbReference type="InterPro" id="IPR017946">
    <property type="entry name" value="PLC-like_Pdiesterase_TIM-brl"/>
</dbReference>
<dbReference type="Proteomes" id="UP000233535">
    <property type="component" value="Unassembled WGS sequence"/>
</dbReference>
<accession>A0A2N3I639</accession>
<dbReference type="Pfam" id="PF03009">
    <property type="entry name" value="GDPD"/>
    <property type="match status" value="1"/>
</dbReference>
<gene>
    <name evidence="2" type="ORF">BZG02_01775</name>
</gene>
<dbReference type="GO" id="GO:0008081">
    <property type="term" value="F:phosphoric diester hydrolase activity"/>
    <property type="evidence" value="ECO:0007669"/>
    <property type="project" value="InterPro"/>
</dbReference>
<reference evidence="2 3" key="1">
    <citation type="journal article" date="2017" name="Front. Microbiol.">
        <title>Labilibaculum manganireducens gen. nov., sp. nov. and Labilibaculum filiforme sp. nov., Novel Bacteroidetes Isolated from Subsurface Sediments of the Baltic Sea.</title>
        <authorList>
            <person name="Vandieken V."/>
            <person name="Marshall I.P."/>
            <person name="Niemann H."/>
            <person name="Engelen B."/>
            <person name="Cypionka H."/>
        </authorList>
    </citation>
    <scope>NUCLEOTIDE SEQUENCE [LARGE SCALE GENOMIC DNA]</scope>
    <source>
        <strain evidence="2 3">59.16B</strain>
    </source>
</reference>
<keyword evidence="3" id="KW-1185">Reference proteome</keyword>
<dbReference type="AlphaFoldDB" id="A0A2N3I639"/>
<dbReference type="Gene3D" id="3.20.20.190">
    <property type="entry name" value="Phosphatidylinositol (PI) phosphodiesterase"/>
    <property type="match status" value="1"/>
</dbReference>
<dbReference type="RefSeq" id="WP_101259692.1">
    <property type="nucleotide sequence ID" value="NZ_MVDD01000001.1"/>
</dbReference>
<sequence length="257" mass="29699">MKNWKDLIIAHRGESFDAPENTLAAINLAWERGASSVEIDIHMTKDKQIVVIHDEDTARVSNRKMIIKKSFFKELKMLDTGSYKDTKWSEEHISSLQEVLKTVPEHGKLIIEIKSNSDLLNHLKSDLEASKLQNSQIEIIAFESSTLAKAKKIMPEYRMLWLLDLDYYLPWWLIWTSKKRLIKKVKKLKLDGVDVWAGKMLTKKFIKAFQNAGLLVYTWTVNSPQKVEMLISFGIDGVTTDRAAWITKQVNKNLHSK</sequence>
<dbReference type="InterPro" id="IPR030395">
    <property type="entry name" value="GP_PDE_dom"/>
</dbReference>
<dbReference type="GO" id="GO:0006629">
    <property type="term" value="P:lipid metabolic process"/>
    <property type="evidence" value="ECO:0007669"/>
    <property type="project" value="InterPro"/>
</dbReference>
<dbReference type="EMBL" id="MVDD01000001">
    <property type="protein sequence ID" value="PKQ65761.1"/>
    <property type="molecule type" value="Genomic_DNA"/>
</dbReference>
<evidence type="ECO:0000313" key="3">
    <source>
        <dbReference type="Proteomes" id="UP000233535"/>
    </source>
</evidence>
<dbReference type="PANTHER" id="PTHR46211">
    <property type="entry name" value="GLYCEROPHOSPHORYL DIESTER PHOSPHODIESTERASE"/>
    <property type="match status" value="1"/>
</dbReference>